<feature type="domain" description="Aminotransferase class V" evidence="3">
    <location>
        <begin position="77"/>
        <end position="348"/>
    </location>
</feature>
<sequence length="411" mass="46480">MVSSFHTLLIIVVAFTMAEPQFGHQMRKHFLMKEDLVNLNAAAFGTMCRPAYESQRKYVDIMESNPNIWFRGVYQEPLNRARTRISKYVNAKEDDLVIVENASAAINAIMRSLADGLNLGKGDAVLYMNIAYPMVKNIINYLAKVRGFDVLIVDIKFPITSDDDFIVPVQTAISKYNGRVRVAALDHMSSYPSCILPIKKLTQICHDQDIAVVVDGAQVMGQIPLDITDIGADFYTANTHKWMYSPKSSALLHVDPKWHSMVQPIVISSEYGEDFVTNFLYVGTRDYCPYLALHEAMDFRESLGGDQVIMKYNHDLAWKGANLVANSWNTTVLVQKEDMNGALVSVQLPCDLESGMDVAKAIFDRHQTYIQLGHLDGLTYVRLCAQIFLELNDFELFAQRFKTILSEIKQH</sequence>
<keyword evidence="5" id="KW-1185">Reference proteome</keyword>
<keyword evidence="2" id="KW-0732">Signal</keyword>
<dbReference type="InterPro" id="IPR015421">
    <property type="entry name" value="PyrdxlP-dep_Trfase_major"/>
</dbReference>
<evidence type="ECO:0000259" key="3">
    <source>
        <dbReference type="Pfam" id="PF00266"/>
    </source>
</evidence>
<gene>
    <name evidence="4" type="ORF">AKO1_014279</name>
</gene>
<accession>A0AAW2Z2D5</accession>
<name>A0AAW2Z2D5_9EUKA</name>
<dbReference type="Gene3D" id="3.40.640.10">
    <property type="entry name" value="Type I PLP-dependent aspartate aminotransferase-like (Major domain)"/>
    <property type="match status" value="1"/>
</dbReference>
<comment type="caution">
    <text evidence="4">The sequence shown here is derived from an EMBL/GenBank/DDBJ whole genome shotgun (WGS) entry which is preliminary data.</text>
</comment>
<feature type="chain" id="PRO_5043834107" evidence="2">
    <location>
        <begin position="19"/>
        <end position="411"/>
    </location>
</feature>
<protein>
    <submittedName>
        <fullName evidence="4">Hercynylcysteine S-oxide lyase</fullName>
    </submittedName>
</protein>
<evidence type="ECO:0000256" key="2">
    <source>
        <dbReference type="SAM" id="SignalP"/>
    </source>
</evidence>
<feature type="signal peptide" evidence="2">
    <location>
        <begin position="1"/>
        <end position="18"/>
    </location>
</feature>
<reference evidence="4 5" key="1">
    <citation type="submission" date="2024-03" db="EMBL/GenBank/DDBJ databases">
        <title>The Acrasis kona genome and developmental transcriptomes reveal deep origins of eukaryotic multicellular pathways.</title>
        <authorList>
            <person name="Sheikh S."/>
            <person name="Fu C.-J."/>
            <person name="Brown M.W."/>
            <person name="Baldauf S.L."/>
        </authorList>
    </citation>
    <scope>NUCLEOTIDE SEQUENCE [LARGE SCALE GENOMIC DNA]</scope>
    <source>
        <strain evidence="4 5">ATCC MYA-3509</strain>
    </source>
</reference>
<evidence type="ECO:0000313" key="4">
    <source>
        <dbReference type="EMBL" id="KAL0482752.1"/>
    </source>
</evidence>
<keyword evidence="4" id="KW-0456">Lyase</keyword>
<organism evidence="4 5">
    <name type="scientific">Acrasis kona</name>
    <dbReference type="NCBI Taxonomy" id="1008807"/>
    <lineage>
        <taxon>Eukaryota</taxon>
        <taxon>Discoba</taxon>
        <taxon>Heterolobosea</taxon>
        <taxon>Tetramitia</taxon>
        <taxon>Eutetramitia</taxon>
        <taxon>Acrasidae</taxon>
        <taxon>Acrasis</taxon>
    </lineage>
</organism>
<dbReference type="InterPro" id="IPR015424">
    <property type="entry name" value="PyrdxlP-dep_Trfase"/>
</dbReference>
<evidence type="ECO:0000313" key="5">
    <source>
        <dbReference type="Proteomes" id="UP001431209"/>
    </source>
</evidence>
<dbReference type="PANTHER" id="PTHR43092:SF2">
    <property type="entry name" value="HERCYNYLCYSTEINE SULFOXIDE LYASE"/>
    <property type="match status" value="1"/>
</dbReference>
<dbReference type="InterPro" id="IPR000192">
    <property type="entry name" value="Aminotrans_V_dom"/>
</dbReference>
<dbReference type="GO" id="GO:0016829">
    <property type="term" value="F:lyase activity"/>
    <property type="evidence" value="ECO:0007669"/>
    <property type="project" value="UniProtKB-KW"/>
</dbReference>
<dbReference type="PANTHER" id="PTHR43092">
    <property type="entry name" value="L-CYSTEINE DESULFHYDRASE"/>
    <property type="match status" value="1"/>
</dbReference>
<dbReference type="EMBL" id="JAOPGA020000886">
    <property type="protein sequence ID" value="KAL0482752.1"/>
    <property type="molecule type" value="Genomic_DNA"/>
</dbReference>
<dbReference type="AlphaFoldDB" id="A0AAW2Z2D5"/>
<dbReference type="Gene3D" id="3.90.1150.10">
    <property type="entry name" value="Aspartate Aminotransferase, domain 1"/>
    <property type="match status" value="1"/>
</dbReference>
<dbReference type="Pfam" id="PF00266">
    <property type="entry name" value="Aminotran_5"/>
    <property type="match status" value="1"/>
</dbReference>
<keyword evidence="1" id="KW-0663">Pyridoxal phosphate</keyword>
<proteinExistence type="predicted"/>
<dbReference type="SUPFAM" id="SSF53383">
    <property type="entry name" value="PLP-dependent transferases"/>
    <property type="match status" value="1"/>
</dbReference>
<evidence type="ECO:0000256" key="1">
    <source>
        <dbReference type="ARBA" id="ARBA00022898"/>
    </source>
</evidence>
<dbReference type="InterPro" id="IPR015422">
    <property type="entry name" value="PyrdxlP-dep_Trfase_small"/>
</dbReference>
<dbReference type="Proteomes" id="UP001431209">
    <property type="component" value="Unassembled WGS sequence"/>
</dbReference>